<dbReference type="NCBIfam" id="NF011105">
    <property type="entry name" value="PRK14532.1"/>
    <property type="match status" value="1"/>
</dbReference>
<keyword evidence="1 5" id="KW-0808">Transferase</keyword>
<dbReference type="AlphaFoldDB" id="A0A518AU45"/>
<dbReference type="GO" id="GO:0004017">
    <property type="term" value="F:AMP kinase activity"/>
    <property type="evidence" value="ECO:0007669"/>
    <property type="project" value="UniProtKB-UniRule"/>
</dbReference>
<dbReference type="GO" id="GO:0005524">
    <property type="term" value="F:ATP binding"/>
    <property type="evidence" value="ECO:0007669"/>
    <property type="project" value="UniProtKB-UniRule"/>
</dbReference>
<dbReference type="NCBIfam" id="NF011100">
    <property type="entry name" value="PRK14527.1"/>
    <property type="match status" value="1"/>
</dbReference>
<dbReference type="InterPro" id="IPR033690">
    <property type="entry name" value="Adenylat_kinase_CS"/>
</dbReference>
<feature type="binding site" evidence="5">
    <location>
        <position position="127"/>
    </location>
    <ligand>
        <name>ATP</name>
        <dbReference type="ChEBI" id="CHEBI:30616"/>
    </ligand>
</feature>
<feature type="binding site" evidence="5">
    <location>
        <position position="168"/>
    </location>
    <ligand>
        <name>ATP</name>
        <dbReference type="ChEBI" id="CHEBI:30616"/>
    </ligand>
</feature>
<comment type="subcellular location">
    <subcellularLocation>
        <location evidence="5 7">Cytoplasm</location>
    </subcellularLocation>
</comment>
<feature type="binding site" evidence="5">
    <location>
        <position position="140"/>
    </location>
    <ligand>
        <name>AMP</name>
        <dbReference type="ChEBI" id="CHEBI:456215"/>
    </ligand>
</feature>
<accession>A0A518AU45</accession>
<gene>
    <name evidence="5 8" type="primary">adk</name>
    <name evidence="8" type="ORF">Pan181_44830</name>
</gene>
<dbReference type="GO" id="GO:0044209">
    <property type="term" value="P:AMP salvage"/>
    <property type="evidence" value="ECO:0007669"/>
    <property type="project" value="UniProtKB-UniRule"/>
</dbReference>
<dbReference type="KEGG" id="amuc:Pan181_44830"/>
<dbReference type="GO" id="GO:0005737">
    <property type="term" value="C:cytoplasm"/>
    <property type="evidence" value="ECO:0007669"/>
    <property type="project" value="UniProtKB-SubCell"/>
</dbReference>
<protein>
    <recommendedName>
        <fullName evidence="5 7">Adenylate kinase</fullName>
        <shortName evidence="5">AK</shortName>
        <ecNumber evidence="5 7">2.7.4.3</ecNumber>
    </recommendedName>
    <alternativeName>
        <fullName evidence="5">ATP-AMP transphosphorylase</fullName>
    </alternativeName>
    <alternativeName>
        <fullName evidence="5">ATP:AMP phosphotransferase</fullName>
    </alternativeName>
    <alternativeName>
        <fullName evidence="5">Adenylate monophosphate kinase</fullName>
    </alternativeName>
</protein>
<evidence type="ECO:0000256" key="2">
    <source>
        <dbReference type="ARBA" id="ARBA00022727"/>
    </source>
</evidence>
<evidence type="ECO:0000256" key="7">
    <source>
        <dbReference type="RuleBase" id="RU003331"/>
    </source>
</evidence>
<dbReference type="SUPFAM" id="SSF52540">
    <property type="entry name" value="P-loop containing nucleoside triphosphate hydrolases"/>
    <property type="match status" value="1"/>
</dbReference>
<keyword evidence="5" id="KW-0963">Cytoplasm</keyword>
<keyword evidence="3 5" id="KW-0547">Nucleotide-binding</keyword>
<keyword evidence="2 5" id="KW-0545">Nucleotide biosynthesis</keyword>
<comment type="similarity">
    <text evidence="5 6">Belongs to the adenylate kinase family.</text>
</comment>
<comment type="subunit">
    <text evidence="5 7">Monomer.</text>
</comment>
<comment type="catalytic activity">
    <reaction evidence="5 7">
        <text>AMP + ATP = 2 ADP</text>
        <dbReference type="Rhea" id="RHEA:12973"/>
        <dbReference type="ChEBI" id="CHEBI:30616"/>
        <dbReference type="ChEBI" id="CHEBI:456215"/>
        <dbReference type="ChEBI" id="CHEBI:456216"/>
        <dbReference type="EC" id="2.7.4.3"/>
    </reaction>
</comment>
<dbReference type="PANTHER" id="PTHR23359">
    <property type="entry name" value="NUCLEOTIDE KINASE"/>
    <property type="match status" value="1"/>
</dbReference>
<keyword evidence="9" id="KW-1185">Reference proteome</keyword>
<evidence type="ECO:0000313" key="8">
    <source>
        <dbReference type="EMBL" id="QDU58250.1"/>
    </source>
</evidence>
<evidence type="ECO:0000256" key="1">
    <source>
        <dbReference type="ARBA" id="ARBA00022679"/>
    </source>
</evidence>
<dbReference type="Pfam" id="PF00406">
    <property type="entry name" value="ADK"/>
    <property type="match status" value="1"/>
</dbReference>
<feature type="binding site" evidence="5">
    <location>
        <begin position="57"/>
        <end position="59"/>
    </location>
    <ligand>
        <name>AMP</name>
        <dbReference type="ChEBI" id="CHEBI:456215"/>
    </ligand>
</feature>
<dbReference type="UniPathway" id="UPA00588">
    <property type="reaction ID" value="UER00649"/>
</dbReference>
<dbReference type="EC" id="2.7.4.3" evidence="5 7"/>
<dbReference type="NCBIfam" id="NF011104">
    <property type="entry name" value="PRK14531.1"/>
    <property type="match status" value="1"/>
</dbReference>
<dbReference type="NCBIfam" id="NF001381">
    <property type="entry name" value="PRK00279.1-3"/>
    <property type="match status" value="1"/>
</dbReference>
<sequence length="185" mass="20806">MRIVFLGPPGAGKGTQAKRVCQELGVAHLSTGEMLRKERERRTELGLLVADYLDNGQLVPDQMVLDIVADRIEMDDCKPGCIFDGFPRTLHQAEAFDRLLDSRNTPLDVVVELVIEQGELLQRLMKRGRGDDNMATIRQRLRSYENQTEPLVNYYSNRKILRSVDASGSMEDVFQSLLAAIASVQ</sequence>
<feature type="binding site" evidence="5">
    <location>
        <position position="36"/>
    </location>
    <ligand>
        <name>AMP</name>
        <dbReference type="ChEBI" id="CHEBI:456215"/>
    </ligand>
</feature>
<dbReference type="Proteomes" id="UP000315750">
    <property type="component" value="Chromosome"/>
</dbReference>
<comment type="caution">
    <text evidence="5">Lacks conserved residue(s) required for the propagation of feature annotation.</text>
</comment>
<keyword evidence="5 7" id="KW-0067">ATP-binding</keyword>
<dbReference type="PRINTS" id="PR00094">
    <property type="entry name" value="ADENYLTKNASE"/>
</dbReference>
<dbReference type="PROSITE" id="PS00113">
    <property type="entry name" value="ADENYLATE_KINASE"/>
    <property type="match status" value="1"/>
</dbReference>
<dbReference type="InterPro" id="IPR027417">
    <property type="entry name" value="P-loop_NTPase"/>
</dbReference>
<name>A0A518AU45_9BACT</name>
<organism evidence="8 9">
    <name type="scientific">Aeoliella mucimassa</name>
    <dbReference type="NCBI Taxonomy" id="2527972"/>
    <lineage>
        <taxon>Bacteria</taxon>
        <taxon>Pseudomonadati</taxon>
        <taxon>Planctomycetota</taxon>
        <taxon>Planctomycetia</taxon>
        <taxon>Pirellulales</taxon>
        <taxon>Lacipirellulaceae</taxon>
        <taxon>Aeoliella</taxon>
    </lineage>
</organism>
<comment type="domain">
    <text evidence="5">Consists of three domains, a large central CORE domain and two small peripheral domains, NMPbind and LID, which undergo movements during catalysis. The LID domain closes over the site of phosphoryl transfer upon ATP binding. Assembling and dissambling the active center during each catalytic cycle provides an effective means to prevent ATP hydrolysis.</text>
</comment>
<feature type="binding site" evidence="5">
    <location>
        <begin position="10"/>
        <end position="15"/>
    </location>
    <ligand>
        <name>ATP</name>
        <dbReference type="ChEBI" id="CHEBI:30616"/>
    </ligand>
</feature>
<evidence type="ECO:0000256" key="4">
    <source>
        <dbReference type="ARBA" id="ARBA00022777"/>
    </source>
</evidence>
<dbReference type="RefSeq" id="WP_145249932.1">
    <property type="nucleotide sequence ID" value="NZ_CP036278.1"/>
</dbReference>
<keyword evidence="4 5" id="KW-0418">Kinase</keyword>
<dbReference type="OrthoDB" id="9805030at2"/>
<evidence type="ECO:0000256" key="5">
    <source>
        <dbReference type="HAMAP-Rule" id="MF_00235"/>
    </source>
</evidence>
<feature type="binding site" evidence="5">
    <location>
        <position position="92"/>
    </location>
    <ligand>
        <name>AMP</name>
        <dbReference type="ChEBI" id="CHEBI:456215"/>
    </ligand>
</feature>
<dbReference type="CDD" id="cd01428">
    <property type="entry name" value="ADK"/>
    <property type="match status" value="1"/>
</dbReference>
<dbReference type="Gene3D" id="3.40.50.300">
    <property type="entry name" value="P-loop containing nucleotide triphosphate hydrolases"/>
    <property type="match status" value="1"/>
</dbReference>
<comment type="function">
    <text evidence="5">Catalyzes the reversible transfer of the terminal phosphate group between ATP and AMP. Plays an important role in cellular energy homeostasis and in adenine nucleotide metabolism.</text>
</comment>
<evidence type="ECO:0000256" key="6">
    <source>
        <dbReference type="RuleBase" id="RU003330"/>
    </source>
</evidence>
<dbReference type="EMBL" id="CP036278">
    <property type="protein sequence ID" value="QDU58250.1"/>
    <property type="molecule type" value="Genomic_DNA"/>
</dbReference>
<comment type="pathway">
    <text evidence="5">Purine metabolism; AMP biosynthesis via salvage pathway; AMP from ADP: step 1/1.</text>
</comment>
<evidence type="ECO:0000313" key="9">
    <source>
        <dbReference type="Proteomes" id="UP000315750"/>
    </source>
</evidence>
<feature type="binding site" evidence="5">
    <location>
        <position position="31"/>
    </location>
    <ligand>
        <name>AMP</name>
        <dbReference type="ChEBI" id="CHEBI:456215"/>
    </ligand>
</feature>
<reference evidence="8 9" key="1">
    <citation type="submission" date="2019-02" db="EMBL/GenBank/DDBJ databases">
        <title>Deep-cultivation of Planctomycetes and their phenomic and genomic characterization uncovers novel biology.</title>
        <authorList>
            <person name="Wiegand S."/>
            <person name="Jogler M."/>
            <person name="Boedeker C."/>
            <person name="Pinto D."/>
            <person name="Vollmers J."/>
            <person name="Rivas-Marin E."/>
            <person name="Kohn T."/>
            <person name="Peeters S.H."/>
            <person name="Heuer A."/>
            <person name="Rast P."/>
            <person name="Oberbeckmann S."/>
            <person name="Bunk B."/>
            <person name="Jeske O."/>
            <person name="Meyerdierks A."/>
            <person name="Storesund J.E."/>
            <person name="Kallscheuer N."/>
            <person name="Luecker S."/>
            <person name="Lage O.M."/>
            <person name="Pohl T."/>
            <person name="Merkel B.J."/>
            <person name="Hornburger P."/>
            <person name="Mueller R.-W."/>
            <person name="Bruemmer F."/>
            <person name="Labrenz M."/>
            <person name="Spormann A.M."/>
            <person name="Op den Camp H."/>
            <person name="Overmann J."/>
            <person name="Amann R."/>
            <person name="Jetten M.S.M."/>
            <person name="Mascher T."/>
            <person name="Medema M.H."/>
            <person name="Devos D.P."/>
            <person name="Kaster A.-K."/>
            <person name="Ovreas L."/>
            <person name="Rohde M."/>
            <person name="Galperin M.Y."/>
            <person name="Jogler C."/>
        </authorList>
    </citation>
    <scope>NUCLEOTIDE SEQUENCE [LARGE SCALE GENOMIC DNA]</scope>
    <source>
        <strain evidence="8 9">Pan181</strain>
    </source>
</reference>
<feature type="region of interest" description="NMP" evidence="5">
    <location>
        <begin position="30"/>
        <end position="59"/>
    </location>
</feature>
<feature type="binding site" evidence="5">
    <location>
        <begin position="85"/>
        <end position="88"/>
    </location>
    <ligand>
        <name>AMP</name>
        <dbReference type="ChEBI" id="CHEBI:456215"/>
    </ligand>
</feature>
<proteinExistence type="inferred from homology"/>
<evidence type="ECO:0000256" key="3">
    <source>
        <dbReference type="ARBA" id="ARBA00022741"/>
    </source>
</evidence>
<feature type="binding site" evidence="5">
    <location>
        <position position="129"/>
    </location>
    <ligand>
        <name>AMP</name>
        <dbReference type="ChEBI" id="CHEBI:456215"/>
    </ligand>
</feature>
<dbReference type="HAMAP" id="MF_00235">
    <property type="entry name" value="Adenylate_kinase_Adk"/>
    <property type="match status" value="1"/>
</dbReference>
<dbReference type="InterPro" id="IPR000850">
    <property type="entry name" value="Adenylat/UMP-CMP_kin"/>
</dbReference>